<proteinExistence type="predicted"/>
<evidence type="ECO:0000313" key="2">
    <source>
        <dbReference type="Proteomes" id="UP001334084"/>
    </source>
</evidence>
<reference evidence="1" key="1">
    <citation type="journal article" date="2024" name="BMC Genomics">
        <title>Functional annotation of a divergent genome using sequence and structure-based similarity.</title>
        <authorList>
            <person name="Svedberg D."/>
            <person name="Winiger R.R."/>
            <person name="Berg A."/>
            <person name="Sharma H."/>
            <person name="Tellgren-Roth C."/>
            <person name="Debrunner-Vossbrinck B.A."/>
            <person name="Vossbrinck C.R."/>
            <person name="Barandun J."/>
        </authorList>
    </citation>
    <scope>NUCLEOTIDE SEQUENCE</scope>
    <source>
        <strain evidence="1">Illinois isolate</strain>
    </source>
</reference>
<dbReference type="InterPro" id="IPR009057">
    <property type="entry name" value="Homeodomain-like_sf"/>
</dbReference>
<dbReference type="RefSeq" id="XP_065328920.1">
    <property type="nucleotide sequence ID" value="XM_065472848.1"/>
</dbReference>
<gene>
    <name evidence="1" type="ORF">VNE69_02294</name>
</gene>
<protein>
    <submittedName>
        <fullName evidence="1">Homeobox domain-containing protein 7</fullName>
    </submittedName>
</protein>
<dbReference type="SUPFAM" id="SSF46689">
    <property type="entry name" value="Homeodomain-like"/>
    <property type="match status" value="1"/>
</dbReference>
<dbReference type="EMBL" id="CP142727">
    <property type="protein sequence ID" value="WUR02775.1"/>
    <property type="molecule type" value="Genomic_DNA"/>
</dbReference>
<dbReference type="AlphaFoldDB" id="A0AAX4JA00"/>
<dbReference type="Proteomes" id="UP001334084">
    <property type="component" value="Chromosome 2"/>
</dbReference>
<accession>A0AAX4JA00</accession>
<keyword evidence="1" id="KW-0238">DNA-binding</keyword>
<organism evidence="1 2">
    <name type="scientific">Vairimorpha necatrix</name>
    <dbReference type="NCBI Taxonomy" id="6039"/>
    <lineage>
        <taxon>Eukaryota</taxon>
        <taxon>Fungi</taxon>
        <taxon>Fungi incertae sedis</taxon>
        <taxon>Microsporidia</taxon>
        <taxon>Nosematidae</taxon>
        <taxon>Vairimorpha</taxon>
    </lineage>
</organism>
<dbReference type="GO" id="GO:0003677">
    <property type="term" value="F:DNA binding"/>
    <property type="evidence" value="ECO:0007669"/>
    <property type="project" value="UniProtKB-KW"/>
</dbReference>
<name>A0AAX4JA00_9MICR</name>
<keyword evidence="2" id="KW-1185">Reference proteome</keyword>
<dbReference type="KEGG" id="vnx:VNE69_02294"/>
<sequence length="131" mass="15234">MFSSSKSFDAALGLIKLRNIDRIVRLNNPYKEEITKAVLNRVFELTDNPSYNTLLDLSILLHQDINIVKNWFIRIRELKRRNSNSDVVKDFDKKIIKKAEDIPATIIMQILCIVKDSLAGRSKMRRSKVNM</sequence>
<evidence type="ECO:0000313" key="1">
    <source>
        <dbReference type="EMBL" id="WUR02775.1"/>
    </source>
</evidence>
<keyword evidence="1" id="KW-0371">Homeobox</keyword>
<dbReference type="GeneID" id="90540584"/>